<keyword evidence="5" id="KW-0408">Iron</keyword>
<keyword evidence="2" id="KW-0349">Heme</keyword>
<name>A0A381S7C8_9ZZZZ</name>
<accession>A0A381S7C8</accession>
<keyword evidence="6" id="KW-0175">Coiled coil</keyword>
<dbReference type="Pfam" id="PF00034">
    <property type="entry name" value="Cytochrom_C"/>
    <property type="match status" value="1"/>
</dbReference>
<keyword evidence="7" id="KW-1133">Transmembrane helix</keyword>
<evidence type="ECO:0000256" key="5">
    <source>
        <dbReference type="ARBA" id="ARBA00023004"/>
    </source>
</evidence>
<dbReference type="Gene3D" id="1.10.287.1490">
    <property type="match status" value="1"/>
</dbReference>
<dbReference type="InterPro" id="IPR051811">
    <property type="entry name" value="Cytochrome_c550/c551-like"/>
</dbReference>
<keyword evidence="1" id="KW-0813">Transport</keyword>
<dbReference type="Gene3D" id="1.10.760.10">
    <property type="entry name" value="Cytochrome c-like domain"/>
    <property type="match status" value="5"/>
</dbReference>
<keyword evidence="3" id="KW-0479">Metal-binding</keyword>
<feature type="coiled-coil region" evidence="6">
    <location>
        <begin position="158"/>
        <end position="206"/>
    </location>
</feature>
<dbReference type="PANTHER" id="PTHR37823">
    <property type="entry name" value="CYTOCHROME C-553-LIKE"/>
    <property type="match status" value="1"/>
</dbReference>
<feature type="coiled-coil region" evidence="6">
    <location>
        <begin position="34"/>
        <end position="105"/>
    </location>
</feature>
<dbReference type="InterPro" id="IPR023155">
    <property type="entry name" value="Cyt_c-552/4"/>
</dbReference>
<dbReference type="SUPFAM" id="SSF46626">
    <property type="entry name" value="Cytochrome c"/>
    <property type="match status" value="5"/>
</dbReference>
<evidence type="ECO:0000256" key="4">
    <source>
        <dbReference type="ARBA" id="ARBA00022982"/>
    </source>
</evidence>
<evidence type="ECO:0000259" key="8">
    <source>
        <dbReference type="PROSITE" id="PS51007"/>
    </source>
</evidence>
<dbReference type="PROSITE" id="PS51007">
    <property type="entry name" value="CYTC"/>
    <property type="match status" value="4"/>
</dbReference>
<evidence type="ECO:0000256" key="3">
    <source>
        <dbReference type="ARBA" id="ARBA00022723"/>
    </source>
</evidence>
<dbReference type="EMBL" id="UINC01002759">
    <property type="protein sequence ID" value="SVA00012.1"/>
    <property type="molecule type" value="Genomic_DNA"/>
</dbReference>
<keyword evidence="7" id="KW-0472">Membrane</keyword>
<feature type="domain" description="Cytochrome c" evidence="8">
    <location>
        <begin position="361"/>
        <end position="461"/>
    </location>
</feature>
<gene>
    <name evidence="9" type="ORF">METZ01_LOCUS52866</name>
</gene>
<feature type="transmembrane region" description="Helical" evidence="7">
    <location>
        <begin position="17"/>
        <end position="34"/>
    </location>
</feature>
<dbReference type="InterPro" id="IPR036280">
    <property type="entry name" value="Multihaem_cyt_sf"/>
</dbReference>
<dbReference type="Pfam" id="PF13435">
    <property type="entry name" value="Cytochrome_C554"/>
    <property type="match status" value="1"/>
</dbReference>
<proteinExistence type="predicted"/>
<feature type="domain" description="Cytochrome c" evidence="8">
    <location>
        <begin position="844"/>
        <end position="954"/>
    </location>
</feature>
<evidence type="ECO:0000313" key="9">
    <source>
        <dbReference type="EMBL" id="SVA00012.1"/>
    </source>
</evidence>
<sequence>MLNNDERYWDINLLNKWFAISSVVFLASMVWTFIDDNDDEFKEFQKEFRKLEIEISEAKLGKELEIIKSERIDYEKRLEIAQNNFENYKEELDKLESKLKTLNGKYYNDNMIYQGQKAEIDALKYLVETDNAHGGHDSSYGIKYTKEKELLDSYRIKKESTEIEIGTTEQNIKELKSDLKQKQSELEGFTKKADLLENKLSKIDREKMSFANKIADFVRDLPILDFMDPYYKVNQIVVSEVKYDVNFAAVPKVDRCTSCHLGIDNPDFSDAPQPYTTHPNLDLYITSDSPHPMNSFACTSCHDGRGRGTTFISSTHTPNTDEDKERWKEEYDWEKMHHWLRPMLPTRYTQASCFKCHTNTSDLAGGKKLNFGLSLIDAAGCNGCHNNANWPSLAKTGPDLRNINKKLTKDWVEKWIKNPKHFRHNTRMPAIFEQENQESPEASAYNDVEIAGITEYLFNNKEINRGKNSNRYIGNAENGEKLFNAIGCMGCHVSENDPLSAPLISNYENLTKVHGPNLIGLGSKVTAEWLYKWLMNPQEYMPTTKMPNLRLSPDQAKDLTAYLLNNRNKEFEDSPSHNYDPSVLEDLTVNWFKKSNPEKFAMAKAEKMDQQEKLNFIGEKSIRHYGCFGCHHIDGFENAKPIGVEITEEGSKPVNKFDFGLFHDIDHTNYAWIENKLRTPRIYDRGKESKHLDLLKMPNFYFSEEEIEAITTAVLSFNADKVGEPLLAHLKEPDIVKNGHRLVKQYNCQGCHQIANRGGQLVNIISAPEYAPPNLNSEGRKAQPDWLLSFFNNPSIIRPNLQVRMPSFHQIPDKEWNTIIRYFQYIDSEKISYRGEFAFDNNSTEYHAGEKLHELGACNNCHFYGETFPTQEASTWAPNLAMMKERLNPEWVKEFLRDPQAIMPGTKMPAPYLPDKDILAMDGAENDWGKELVKLGGDSTAMLNGLRDYMWNIKGKTNIDDIIKEYFDENGYEFAGDEDDFEDDEDW</sequence>
<dbReference type="GO" id="GO:0046872">
    <property type="term" value="F:metal ion binding"/>
    <property type="evidence" value="ECO:0007669"/>
    <property type="project" value="UniProtKB-KW"/>
</dbReference>
<keyword evidence="7" id="KW-0812">Transmembrane</keyword>
<dbReference type="GO" id="GO:0020037">
    <property type="term" value="F:heme binding"/>
    <property type="evidence" value="ECO:0007669"/>
    <property type="project" value="InterPro"/>
</dbReference>
<feature type="domain" description="Cytochrome c" evidence="8">
    <location>
        <begin position="474"/>
        <end position="567"/>
    </location>
</feature>
<dbReference type="GO" id="GO:0009055">
    <property type="term" value="F:electron transfer activity"/>
    <property type="evidence" value="ECO:0007669"/>
    <property type="project" value="InterPro"/>
</dbReference>
<keyword evidence="4" id="KW-0249">Electron transport</keyword>
<dbReference type="SUPFAM" id="SSF48695">
    <property type="entry name" value="Multiheme cytochromes"/>
    <property type="match status" value="1"/>
</dbReference>
<evidence type="ECO:0000256" key="7">
    <source>
        <dbReference type="SAM" id="Phobius"/>
    </source>
</evidence>
<evidence type="ECO:0000256" key="1">
    <source>
        <dbReference type="ARBA" id="ARBA00022448"/>
    </source>
</evidence>
<dbReference type="InterPro" id="IPR036909">
    <property type="entry name" value="Cyt_c-like_dom_sf"/>
</dbReference>
<evidence type="ECO:0000256" key="6">
    <source>
        <dbReference type="SAM" id="Coils"/>
    </source>
</evidence>
<evidence type="ECO:0000256" key="2">
    <source>
        <dbReference type="ARBA" id="ARBA00022617"/>
    </source>
</evidence>
<dbReference type="AlphaFoldDB" id="A0A381S7C8"/>
<reference evidence="9" key="1">
    <citation type="submission" date="2018-05" db="EMBL/GenBank/DDBJ databases">
        <authorList>
            <person name="Lanie J.A."/>
            <person name="Ng W.-L."/>
            <person name="Kazmierczak K.M."/>
            <person name="Andrzejewski T.M."/>
            <person name="Davidsen T.M."/>
            <person name="Wayne K.J."/>
            <person name="Tettelin H."/>
            <person name="Glass J.I."/>
            <person name="Rusch D."/>
            <person name="Podicherti R."/>
            <person name="Tsui H.-C.T."/>
            <person name="Winkler M.E."/>
        </authorList>
    </citation>
    <scope>NUCLEOTIDE SEQUENCE</scope>
</reference>
<organism evidence="9">
    <name type="scientific">marine metagenome</name>
    <dbReference type="NCBI Taxonomy" id="408172"/>
    <lineage>
        <taxon>unclassified sequences</taxon>
        <taxon>metagenomes</taxon>
        <taxon>ecological metagenomes</taxon>
    </lineage>
</organism>
<feature type="domain" description="Cytochrome c" evidence="8">
    <location>
        <begin position="734"/>
        <end position="827"/>
    </location>
</feature>
<dbReference type="Pfam" id="PF13442">
    <property type="entry name" value="Cytochrome_CBB3"/>
    <property type="match status" value="1"/>
</dbReference>
<dbReference type="InterPro" id="IPR009056">
    <property type="entry name" value="Cyt_c-like_dom"/>
</dbReference>
<protein>
    <recommendedName>
        <fullName evidence="8">Cytochrome c domain-containing protein</fullName>
    </recommendedName>
</protein>
<dbReference type="PANTHER" id="PTHR37823:SF1">
    <property type="entry name" value="CYTOCHROME C-553-LIKE"/>
    <property type="match status" value="1"/>
</dbReference>